<feature type="transmembrane region" description="Helical" evidence="14">
    <location>
        <begin position="42"/>
        <end position="64"/>
    </location>
</feature>
<dbReference type="AlphaFoldDB" id="A0A261SM65"/>
<dbReference type="PIRSF" id="PIRSF500217">
    <property type="entry name" value="AlgI"/>
    <property type="match status" value="1"/>
</dbReference>
<feature type="transmembrane region" description="Helical" evidence="14">
    <location>
        <begin position="392"/>
        <end position="415"/>
    </location>
</feature>
<feature type="transmembrane region" description="Helical" evidence="14">
    <location>
        <begin position="5"/>
        <end position="22"/>
    </location>
</feature>
<evidence type="ECO:0000256" key="6">
    <source>
        <dbReference type="ARBA" id="ARBA00022679"/>
    </source>
</evidence>
<keyword evidence="10 13" id="KW-0472">Membrane</keyword>
<evidence type="ECO:0000256" key="1">
    <source>
        <dbReference type="ARBA" id="ARBA00004651"/>
    </source>
</evidence>
<evidence type="ECO:0000256" key="7">
    <source>
        <dbReference type="ARBA" id="ARBA00022692"/>
    </source>
</evidence>
<evidence type="ECO:0000256" key="12">
    <source>
        <dbReference type="ARBA" id="ARBA00031030"/>
    </source>
</evidence>
<evidence type="ECO:0000256" key="3">
    <source>
        <dbReference type="ARBA" id="ARBA00010323"/>
    </source>
</evidence>
<comment type="subcellular location">
    <subcellularLocation>
        <location evidence="1">Cell membrane</location>
        <topology evidence="1">Multi-pass membrane protein</topology>
    </subcellularLocation>
</comment>
<dbReference type="PANTHER" id="PTHR13285:SF23">
    <property type="entry name" value="TEICHOIC ACID D-ALANYLTRANSFERASE"/>
    <property type="match status" value="1"/>
</dbReference>
<dbReference type="Pfam" id="PF03062">
    <property type="entry name" value="MBOAT"/>
    <property type="match status" value="1"/>
</dbReference>
<accession>A0A261SM65</accession>
<reference evidence="16" key="1">
    <citation type="submission" date="2017-05" db="EMBL/GenBank/DDBJ databases">
        <title>Complete and WGS of Bordetella genogroups.</title>
        <authorList>
            <person name="Spilker T."/>
            <person name="Lipuma J."/>
        </authorList>
    </citation>
    <scope>NUCLEOTIDE SEQUENCE [LARGE SCALE GENOMIC DNA]</scope>
    <source>
        <strain evidence="16">AU16122</strain>
    </source>
</reference>
<organism evidence="15 16">
    <name type="scientific">Bordetella genomosp. 10</name>
    <dbReference type="NCBI Taxonomy" id="1416804"/>
    <lineage>
        <taxon>Bacteria</taxon>
        <taxon>Pseudomonadati</taxon>
        <taxon>Pseudomonadota</taxon>
        <taxon>Betaproteobacteria</taxon>
        <taxon>Burkholderiales</taxon>
        <taxon>Alcaligenaceae</taxon>
        <taxon>Bordetella</taxon>
    </lineage>
</organism>
<evidence type="ECO:0000256" key="8">
    <source>
        <dbReference type="ARBA" id="ARBA00022841"/>
    </source>
</evidence>
<keyword evidence="8" id="KW-0016">Alginate biosynthesis</keyword>
<dbReference type="Proteomes" id="UP000216020">
    <property type="component" value="Unassembled WGS sequence"/>
</dbReference>
<dbReference type="GO" id="GO:0016746">
    <property type="term" value="F:acyltransferase activity"/>
    <property type="evidence" value="ECO:0007669"/>
    <property type="project" value="UniProtKB-KW"/>
</dbReference>
<keyword evidence="5 13" id="KW-1003">Cell membrane</keyword>
<feature type="transmembrane region" description="Helical" evidence="14">
    <location>
        <begin position="435"/>
        <end position="455"/>
    </location>
</feature>
<protein>
    <recommendedName>
        <fullName evidence="4">Probable alginate O-acetylase AlgI</fullName>
    </recommendedName>
    <alternativeName>
        <fullName evidence="12">Alginate biosynthesis protein AlgI</fullName>
    </alternativeName>
</protein>
<keyword evidence="6 13" id="KW-0808">Transferase</keyword>
<comment type="similarity">
    <text evidence="3 13">Belongs to the membrane-bound acyltransferase family.</text>
</comment>
<dbReference type="InterPro" id="IPR051085">
    <property type="entry name" value="MB_O-acyltransferase"/>
</dbReference>
<dbReference type="PANTHER" id="PTHR13285">
    <property type="entry name" value="ACYLTRANSFERASE"/>
    <property type="match status" value="1"/>
</dbReference>
<evidence type="ECO:0000256" key="5">
    <source>
        <dbReference type="ARBA" id="ARBA00022475"/>
    </source>
</evidence>
<keyword evidence="11 13" id="KW-0012">Acyltransferase</keyword>
<dbReference type="InterPro" id="IPR028362">
    <property type="entry name" value="AlgI"/>
</dbReference>
<evidence type="ECO:0000313" key="16">
    <source>
        <dbReference type="Proteomes" id="UP000216020"/>
    </source>
</evidence>
<feature type="transmembrane region" description="Helical" evidence="14">
    <location>
        <begin position="328"/>
        <end position="344"/>
    </location>
</feature>
<dbReference type="InterPro" id="IPR024194">
    <property type="entry name" value="Ac/AlaTfrase_AlgI/DltB"/>
</dbReference>
<evidence type="ECO:0000256" key="2">
    <source>
        <dbReference type="ARBA" id="ARBA00005182"/>
    </source>
</evidence>
<dbReference type="GO" id="GO:0042121">
    <property type="term" value="P:alginic acid biosynthetic process"/>
    <property type="evidence" value="ECO:0007669"/>
    <property type="project" value="UniProtKB-KW"/>
</dbReference>
<evidence type="ECO:0000256" key="4">
    <source>
        <dbReference type="ARBA" id="ARBA00016084"/>
    </source>
</evidence>
<feature type="transmembrane region" description="Helical" evidence="14">
    <location>
        <begin position="76"/>
        <end position="94"/>
    </location>
</feature>
<evidence type="ECO:0000256" key="10">
    <source>
        <dbReference type="ARBA" id="ARBA00023136"/>
    </source>
</evidence>
<comment type="pathway">
    <text evidence="2">Glycan biosynthesis; alginate biosynthesis.</text>
</comment>
<keyword evidence="7 14" id="KW-0812">Transmembrane</keyword>
<dbReference type="PIRSF" id="PIRSF016636">
    <property type="entry name" value="AlgI_DltB"/>
    <property type="match status" value="1"/>
</dbReference>
<evidence type="ECO:0000256" key="11">
    <source>
        <dbReference type="ARBA" id="ARBA00023315"/>
    </source>
</evidence>
<feature type="transmembrane region" description="Helical" evidence="14">
    <location>
        <begin position="475"/>
        <end position="496"/>
    </location>
</feature>
<evidence type="ECO:0000256" key="9">
    <source>
        <dbReference type="ARBA" id="ARBA00022989"/>
    </source>
</evidence>
<evidence type="ECO:0000256" key="14">
    <source>
        <dbReference type="SAM" id="Phobius"/>
    </source>
</evidence>
<sequence length="504" mass="56282">MGLISIEFGLGFPVFFLLYWLFRPRPDIQNALLTLASLALLGYYGSGRVVACVVVFTVLVYLLAKAIHASPAPGARKAWLLLGVALAALNLIFWKYGEHWRVPLAELLSNHGLDVDLQNQWLLPLGLSYYTFQGISYLVGCYRGEIQVERRLDLLELLGHFGLFLTVTAGPIHRATDARLLTGYDDAPCNALDQIKTREPRHIIAPTFALCLILVGLAKKWWLSGWLAAHVVAPVFANPSQYHSLDIFAAIQGYTLQLFFDFSGYSDLVVGMGLLLGLRLPVNFRAPLLAHNLREFWNRWHISLSTWIRDYLYIPLGGSRGGFLRTQFNLLAAMVLSGIWHGWNGFFLKFALWGLLHGLGLVLLNIGDNLFARIPGWRGGGRKRDFVSGLGLPARALSIFLTVQFVCFCFILFPIQDLGELAPLFHALLHNVHDIRIGPWTLPVLMAMLVLWLLYPRLRRLPEQCAGGLARSPALLRPALIFAGFVLIVLLAPSGIPGFMYANF</sequence>
<dbReference type="OrthoDB" id="139172at2"/>
<feature type="transmembrane region" description="Helical" evidence="14">
    <location>
        <begin position="350"/>
        <end position="371"/>
    </location>
</feature>
<evidence type="ECO:0000256" key="13">
    <source>
        <dbReference type="PIRNR" id="PIRNR016636"/>
    </source>
</evidence>
<dbReference type="GO" id="GO:0005886">
    <property type="term" value="C:plasma membrane"/>
    <property type="evidence" value="ECO:0007669"/>
    <property type="project" value="UniProtKB-SubCell"/>
</dbReference>
<comment type="caution">
    <text evidence="15">The sequence shown here is derived from an EMBL/GenBank/DDBJ whole genome shotgun (WGS) entry which is preliminary data.</text>
</comment>
<dbReference type="RefSeq" id="WP_094852132.1">
    <property type="nucleotide sequence ID" value="NZ_NEVM01000001.1"/>
</dbReference>
<feature type="transmembrane region" description="Helical" evidence="14">
    <location>
        <begin position="121"/>
        <end position="142"/>
    </location>
</feature>
<proteinExistence type="inferred from homology"/>
<keyword evidence="9 14" id="KW-1133">Transmembrane helix</keyword>
<dbReference type="EMBL" id="NEVM01000001">
    <property type="protein sequence ID" value="OZI38032.1"/>
    <property type="molecule type" value="Genomic_DNA"/>
</dbReference>
<evidence type="ECO:0000313" key="15">
    <source>
        <dbReference type="EMBL" id="OZI38032.1"/>
    </source>
</evidence>
<dbReference type="InterPro" id="IPR004299">
    <property type="entry name" value="MBOAT_fam"/>
</dbReference>
<gene>
    <name evidence="15" type="ORF">CAL29_06670</name>
</gene>
<keyword evidence="16" id="KW-1185">Reference proteome</keyword>
<name>A0A261SM65_9BORD</name>